<keyword evidence="2" id="KW-0328">Glycosyltransferase</keyword>
<keyword evidence="2" id="KW-0808">Transferase</keyword>
<feature type="domain" description="Glycosyltransferase 2-like" evidence="1">
    <location>
        <begin position="11"/>
        <end position="172"/>
    </location>
</feature>
<dbReference type="InterPro" id="IPR029044">
    <property type="entry name" value="Nucleotide-diphossugar_trans"/>
</dbReference>
<reference evidence="3" key="1">
    <citation type="submission" date="2023-07" db="EMBL/GenBank/DDBJ databases">
        <authorList>
            <person name="Luz R."/>
            <person name="Cordeiro R."/>
            <person name="Fonseca A."/>
            <person name="Goncalves V."/>
        </authorList>
    </citation>
    <scope>NUCLEOTIDE SEQUENCE [LARGE SCALE GENOMIC DNA]</scope>
    <source>
        <strain evidence="3">BACA0444</strain>
    </source>
</reference>
<accession>A0AAE4FRX8</accession>
<evidence type="ECO:0000313" key="2">
    <source>
        <dbReference type="EMBL" id="MDS3859806.1"/>
    </source>
</evidence>
<evidence type="ECO:0000259" key="1">
    <source>
        <dbReference type="Pfam" id="PF00535"/>
    </source>
</evidence>
<dbReference type="PANTHER" id="PTHR22916:SF3">
    <property type="entry name" value="UDP-GLCNAC:BETAGAL BETA-1,3-N-ACETYLGLUCOSAMINYLTRANSFERASE-LIKE PROTEIN 1"/>
    <property type="match status" value="1"/>
</dbReference>
<dbReference type="Pfam" id="PF00535">
    <property type="entry name" value="Glycos_transf_2"/>
    <property type="match status" value="1"/>
</dbReference>
<dbReference type="InterPro" id="IPR001173">
    <property type="entry name" value="Glyco_trans_2-like"/>
</dbReference>
<comment type="caution">
    <text evidence="2">The sequence shown here is derived from an EMBL/GenBank/DDBJ whole genome shotgun (WGS) entry which is preliminary data.</text>
</comment>
<dbReference type="RefSeq" id="WP_322877110.1">
    <property type="nucleotide sequence ID" value="NZ_JAVMIP010000002.1"/>
</dbReference>
<dbReference type="GO" id="GO:0016758">
    <property type="term" value="F:hexosyltransferase activity"/>
    <property type="evidence" value="ECO:0007669"/>
    <property type="project" value="UniProtKB-ARBA"/>
</dbReference>
<protein>
    <submittedName>
        <fullName evidence="2">Glycosyltransferase family 2 protein</fullName>
        <ecNumber evidence="2">2.4.-.-</ecNumber>
    </submittedName>
</protein>
<dbReference type="Proteomes" id="UP001268256">
    <property type="component" value="Unassembled WGS sequence"/>
</dbReference>
<dbReference type="Gene3D" id="3.90.550.10">
    <property type="entry name" value="Spore Coat Polysaccharide Biosynthesis Protein SpsA, Chain A"/>
    <property type="match status" value="1"/>
</dbReference>
<name>A0AAE4FRX8_9CYAN</name>
<keyword evidence="3" id="KW-1185">Reference proteome</keyword>
<organism evidence="2 3">
    <name type="scientific">Pseudocalidococcus azoricus BACA0444</name>
    <dbReference type="NCBI Taxonomy" id="2918990"/>
    <lineage>
        <taxon>Bacteria</taxon>
        <taxon>Bacillati</taxon>
        <taxon>Cyanobacteriota</taxon>
        <taxon>Cyanophyceae</taxon>
        <taxon>Acaryochloridales</taxon>
        <taxon>Thermosynechococcaceae</taxon>
        <taxon>Pseudocalidococcus</taxon>
        <taxon>Pseudocalidococcus azoricus</taxon>
    </lineage>
</organism>
<evidence type="ECO:0000313" key="3">
    <source>
        <dbReference type="Proteomes" id="UP001268256"/>
    </source>
</evidence>
<gene>
    <name evidence="2" type="ORF">RIF25_03185</name>
</gene>
<dbReference type="EMBL" id="JAVMIP010000002">
    <property type="protein sequence ID" value="MDS3859806.1"/>
    <property type="molecule type" value="Genomic_DNA"/>
</dbReference>
<sequence length="328" mass="37969">MVLIAKQPLLSICIPAYNRPEWLWRNITSIIDGNDDYSKQLEIIITDDSTSLECQEVASALLDRWPGQWNYINNPTRLGMVKNWNYSLELATGNYVLILHDDDFLLQNGLAIILKTIQANPVYSLFLFGVHLVTDQEKLMRVQAPRSEHYLSPQLAIYQLLNQSSFVRFPGLVIQRQLFQDYGYFAEEFGPATDIAMWLKLMSHRGVYCVPRATAAYRIHPQALTMGMFKVQTLQQLRAIFNQARATNLLTPAQLNQAEANFLHQFILAGTIRLIKQHQWATAEEIFNLFSTQVMEGVGYSLKWCGLRWGLGMFWQVWQLWQWLRGHL</sequence>
<dbReference type="SUPFAM" id="SSF53448">
    <property type="entry name" value="Nucleotide-diphospho-sugar transferases"/>
    <property type="match status" value="1"/>
</dbReference>
<dbReference type="EC" id="2.4.-.-" evidence="2"/>
<proteinExistence type="predicted"/>
<dbReference type="PANTHER" id="PTHR22916">
    <property type="entry name" value="GLYCOSYLTRANSFERASE"/>
    <property type="match status" value="1"/>
</dbReference>
<dbReference type="AlphaFoldDB" id="A0AAE4FRX8"/>